<feature type="compositionally biased region" description="Low complexity" evidence="1">
    <location>
        <begin position="138"/>
        <end position="158"/>
    </location>
</feature>
<feature type="region of interest" description="Disordered" evidence="1">
    <location>
        <begin position="288"/>
        <end position="322"/>
    </location>
</feature>
<evidence type="ECO:0000313" key="3">
    <source>
        <dbReference type="Proteomes" id="UP001412239"/>
    </source>
</evidence>
<name>A0A292Q9G8_9PEZI</name>
<evidence type="ECO:0000313" key="2">
    <source>
        <dbReference type="EMBL" id="CUS15383.1"/>
    </source>
</evidence>
<dbReference type="Proteomes" id="UP001412239">
    <property type="component" value="Unassembled WGS sequence"/>
</dbReference>
<reference evidence="2" key="1">
    <citation type="submission" date="2015-10" db="EMBL/GenBank/DDBJ databases">
        <authorList>
            <person name="Regsiter A."/>
            <person name="william w."/>
        </authorList>
    </citation>
    <scope>NUCLEOTIDE SEQUENCE</scope>
    <source>
        <strain evidence="2">Montdore</strain>
    </source>
</reference>
<feature type="compositionally biased region" description="Low complexity" evidence="1">
    <location>
        <begin position="165"/>
        <end position="184"/>
    </location>
</feature>
<organism evidence="2 3">
    <name type="scientific">Tuber aestivum</name>
    <name type="common">summer truffle</name>
    <dbReference type="NCBI Taxonomy" id="59557"/>
    <lineage>
        <taxon>Eukaryota</taxon>
        <taxon>Fungi</taxon>
        <taxon>Dikarya</taxon>
        <taxon>Ascomycota</taxon>
        <taxon>Pezizomycotina</taxon>
        <taxon>Pezizomycetes</taxon>
        <taxon>Pezizales</taxon>
        <taxon>Tuberaceae</taxon>
        <taxon>Tuber</taxon>
    </lineage>
</organism>
<feature type="region of interest" description="Disordered" evidence="1">
    <location>
        <begin position="1"/>
        <end position="226"/>
    </location>
</feature>
<feature type="region of interest" description="Disordered" evidence="1">
    <location>
        <begin position="437"/>
        <end position="489"/>
    </location>
</feature>
<sequence length="592" mass="63989">MGEEHQECASTIPRSRAEAQDGASPRVVRKKGSLRSIFGSLFKSTRGKKANRTGSRHLIREDEAGARNKGNEALAFSTISLPAQLRSSTSSTSSPYEDEDEEFSSSIPHTAHGESRKTRSTASLPAQTRPPFAFHAHSSSSSSSTSSIEFAPDAFTAATPPPVSSPSALARSTSSQSISTLNRSTASLFGTPSRETSPTRTQYSIKSPKMSKRAMENYSKQPSPLSTVMDAHSPYILPTAPKPPVLDERPNSFRSKHRSSLSSYILRRTQSHPDLTDFTTDDLPTFLQMPISAPTSRPGSSSSALSSRTLSLRRRSGKADMEVPTSYFTQEKIEHRLILGADPAGAGFHLYPTPHSGFSSRRSSPGSSSGGSRSRSWERGPMGRNMSDDPRRNSWTGPDGHNVHGIPPAARGWRDPRGGRSFRGGVTQQVILEEVGDATDSPQSMSSSLSAPNVDSQQAVLRSGGPLDQNRSPDVSKNVPISEKSERRRSLHNNWDSIQSQMRIHGGDFPQLQVPRETMKEEGDLDMSEKMALRRLQQGAIRFLDASGADGNGFRGTPVTIEFGHPNGLSAVGKGGGLIDNLPVVRIESVEG</sequence>
<gene>
    <name evidence="2" type="ORF">GSTUAT00000640001</name>
</gene>
<dbReference type="EMBL" id="LN890948">
    <property type="protein sequence ID" value="CUS15383.1"/>
    <property type="molecule type" value="Genomic_DNA"/>
</dbReference>
<protein>
    <submittedName>
        <fullName evidence="2">Uncharacterized protein</fullName>
    </submittedName>
</protein>
<feature type="compositionally biased region" description="Basic residues" evidence="1">
    <location>
        <begin position="45"/>
        <end position="57"/>
    </location>
</feature>
<evidence type="ECO:0000256" key="1">
    <source>
        <dbReference type="SAM" id="MobiDB-lite"/>
    </source>
</evidence>
<feature type="compositionally biased region" description="Basic and acidic residues" evidence="1">
    <location>
        <begin position="58"/>
        <end position="70"/>
    </location>
</feature>
<feature type="compositionally biased region" description="Polar residues" evidence="1">
    <location>
        <begin position="185"/>
        <end position="205"/>
    </location>
</feature>
<feature type="compositionally biased region" description="Low complexity" evidence="1">
    <location>
        <begin position="356"/>
        <end position="374"/>
    </location>
</feature>
<feature type="region of interest" description="Disordered" evidence="1">
    <location>
        <begin position="350"/>
        <end position="423"/>
    </location>
</feature>
<feature type="compositionally biased region" description="Polar residues" evidence="1">
    <location>
        <begin position="451"/>
        <end position="460"/>
    </location>
</feature>
<feature type="compositionally biased region" description="Low complexity" evidence="1">
    <location>
        <begin position="441"/>
        <end position="450"/>
    </location>
</feature>
<feature type="region of interest" description="Disordered" evidence="1">
    <location>
        <begin position="239"/>
        <end position="268"/>
    </location>
</feature>
<proteinExistence type="predicted"/>
<keyword evidence="3" id="KW-1185">Reference proteome</keyword>
<dbReference type="AlphaFoldDB" id="A0A292Q9G8"/>
<accession>A0A292Q9G8</accession>
<feature type="compositionally biased region" description="Low complexity" evidence="1">
    <location>
        <begin position="288"/>
        <end position="310"/>
    </location>
</feature>